<dbReference type="GO" id="GO:0005886">
    <property type="term" value="C:plasma membrane"/>
    <property type="evidence" value="ECO:0007669"/>
    <property type="project" value="UniProtKB-SubCell"/>
</dbReference>
<dbReference type="PROSITE" id="PS00211">
    <property type="entry name" value="ABC_TRANSPORTER_1"/>
    <property type="match status" value="1"/>
</dbReference>
<evidence type="ECO:0000256" key="2">
    <source>
        <dbReference type="ARBA" id="ARBA00022692"/>
    </source>
</evidence>
<keyword evidence="5 8" id="KW-1133">Transmembrane helix</keyword>
<comment type="subcellular location">
    <subcellularLocation>
        <location evidence="1">Cell membrane</location>
        <topology evidence="1">Multi-pass membrane protein</topology>
    </subcellularLocation>
</comment>
<dbReference type="SUPFAM" id="SSF90123">
    <property type="entry name" value="ABC transporter transmembrane region"/>
    <property type="match status" value="1"/>
</dbReference>
<feature type="transmembrane region" description="Helical" evidence="8">
    <location>
        <begin position="175"/>
        <end position="194"/>
    </location>
</feature>
<evidence type="ECO:0000256" key="3">
    <source>
        <dbReference type="ARBA" id="ARBA00022741"/>
    </source>
</evidence>
<feature type="transmembrane region" description="Helical" evidence="8">
    <location>
        <begin position="78"/>
        <end position="98"/>
    </location>
</feature>
<feature type="transmembrane region" description="Helical" evidence="8">
    <location>
        <begin position="297"/>
        <end position="315"/>
    </location>
</feature>
<dbReference type="CDD" id="cd18575">
    <property type="entry name" value="ABC_6TM_bac_exporter_ABCB8_10_like"/>
    <property type="match status" value="1"/>
</dbReference>
<proteinExistence type="predicted"/>
<reference key="1">
    <citation type="submission" date="2017-08" db="EMBL/GenBank/DDBJ databases">
        <title>A dynamic microbial community with high functional redundancy inhabits the cold, oxic subseafloor aquifer.</title>
        <authorList>
            <person name="Tully B.J."/>
            <person name="Wheat C.G."/>
            <person name="Glazer B.T."/>
            <person name="Huber J.A."/>
        </authorList>
    </citation>
    <scope>NUCLEOTIDE SEQUENCE [LARGE SCALE GENOMIC DNA]</scope>
</reference>
<evidence type="ECO:0000256" key="5">
    <source>
        <dbReference type="ARBA" id="ARBA00022989"/>
    </source>
</evidence>
<evidence type="ECO:0000259" key="9">
    <source>
        <dbReference type="PROSITE" id="PS50893"/>
    </source>
</evidence>
<keyword evidence="6 8" id="KW-0472">Membrane</keyword>
<gene>
    <name evidence="11" type="ORF">COB13_06190</name>
</gene>
<dbReference type="GO" id="GO:0016887">
    <property type="term" value="F:ATP hydrolysis activity"/>
    <property type="evidence" value="ECO:0007669"/>
    <property type="project" value="InterPro"/>
</dbReference>
<name>A0A2A4Z512_9PROT</name>
<dbReference type="InterPro" id="IPR017871">
    <property type="entry name" value="ABC_transporter-like_CS"/>
</dbReference>
<feature type="transmembrane region" description="Helical" evidence="8">
    <location>
        <begin position="36"/>
        <end position="58"/>
    </location>
</feature>
<dbReference type="PANTHER" id="PTHR43394">
    <property type="entry name" value="ATP-DEPENDENT PERMEASE MDL1, MITOCHONDRIAL"/>
    <property type="match status" value="1"/>
</dbReference>
<dbReference type="InterPro" id="IPR027417">
    <property type="entry name" value="P-loop_NTPase"/>
</dbReference>
<feature type="domain" description="ABC transmembrane type-1" evidence="10">
    <location>
        <begin position="38"/>
        <end position="320"/>
    </location>
</feature>
<organism evidence="11">
    <name type="scientific">OCS116 cluster bacterium</name>
    <dbReference type="NCBI Taxonomy" id="2030921"/>
    <lineage>
        <taxon>Bacteria</taxon>
        <taxon>Pseudomonadati</taxon>
        <taxon>Pseudomonadota</taxon>
        <taxon>Alphaproteobacteria</taxon>
        <taxon>OCS116 cluster</taxon>
    </lineage>
</organism>
<evidence type="ECO:0000256" key="1">
    <source>
        <dbReference type="ARBA" id="ARBA00004651"/>
    </source>
</evidence>
<dbReference type="SMART" id="SM00382">
    <property type="entry name" value="AAA"/>
    <property type="match status" value="1"/>
</dbReference>
<dbReference type="InterPro" id="IPR003593">
    <property type="entry name" value="AAA+_ATPase"/>
</dbReference>
<dbReference type="EMBL" id="NVUS01000005">
    <property type="protein sequence ID" value="PCJ02174.1"/>
    <property type="molecule type" value="Genomic_DNA"/>
</dbReference>
<sequence>MSDDTATDKKSQKKSMFGDLSPIRKLLPFVWVHKKYVLGAVVFLTIAAATTLVLPKLVGDMVESGLGADTAETINLKFMALLGLAIVMAISSAFRYYFVMSIGERVVADLRAKFYEQLLRLDQKFYQENLTGDLLSRLSSDTTSIKSAVGVSVSMVLRNGFIMVGAVAMMFTTSWYLSLMVVAAIPLMIIPLVLMGGKVRVLAKDAQSTFADTTAYAGETLSGIHTVQSFTYEKQAGKNFRASVDTALKVATTRITAQARLISISIFMVFALVVGILWMGANAVLDGSLGLADLSEFVIYAVLAASSLAAISQVWGEIQQMAGASDRIMQLLDMTPGIDVPKNPIQLDKKINGIVEFENVEFAYSKRDAQLFKDLSFKVNPGEMVAFVGPSGAGKSTIFNLLMRFYDVNGGKITIDGHKIDQLDPKALRSQFATVPQEVMIFATSAMENIRFGRIEATDEEVIEAAKAAEAHDFIMRTADGYKTALGERGMALSGGQRQRIAIARAILRDAPVLLLDEATSALDSESEKKVQKALENLAKGRTTLIVAHRLSTIRDADRILVIDNGEIVEQGDHQKLMAQKGTYAKLVQLQTQDIVA</sequence>
<accession>A0A2A4Z512</accession>
<evidence type="ECO:0000256" key="4">
    <source>
        <dbReference type="ARBA" id="ARBA00022840"/>
    </source>
</evidence>
<comment type="function">
    <text evidence="7">Part of an ABC transporter complex. Transmembrane domains (TMD) form a pore in the inner membrane and the ATP-binding domain (NBD) is responsible for energy generation.</text>
</comment>
<dbReference type="Gene3D" id="1.20.1560.10">
    <property type="entry name" value="ABC transporter type 1, transmembrane domain"/>
    <property type="match status" value="1"/>
</dbReference>
<dbReference type="GO" id="GO:0015421">
    <property type="term" value="F:ABC-type oligopeptide transporter activity"/>
    <property type="evidence" value="ECO:0007669"/>
    <property type="project" value="TreeGrafter"/>
</dbReference>
<keyword evidence="2 8" id="KW-0812">Transmembrane</keyword>
<dbReference type="PROSITE" id="PS50929">
    <property type="entry name" value="ABC_TM1F"/>
    <property type="match status" value="1"/>
</dbReference>
<evidence type="ECO:0000256" key="7">
    <source>
        <dbReference type="ARBA" id="ARBA00024725"/>
    </source>
</evidence>
<dbReference type="InterPro" id="IPR036640">
    <property type="entry name" value="ABC1_TM_sf"/>
</dbReference>
<protein>
    <submittedName>
        <fullName evidence="11">ABC transporter</fullName>
    </submittedName>
</protein>
<evidence type="ECO:0000259" key="10">
    <source>
        <dbReference type="PROSITE" id="PS50929"/>
    </source>
</evidence>
<feature type="transmembrane region" description="Helical" evidence="8">
    <location>
        <begin position="261"/>
        <end position="285"/>
    </location>
</feature>
<comment type="caution">
    <text evidence="11">The sequence shown here is derived from an EMBL/GenBank/DDBJ whole genome shotgun (WGS) entry which is preliminary data.</text>
</comment>
<dbReference type="CDD" id="cd03249">
    <property type="entry name" value="ABC_MTABC3_MDL1_MDL2"/>
    <property type="match status" value="1"/>
</dbReference>
<keyword evidence="3" id="KW-0547">Nucleotide-binding</keyword>
<keyword evidence="4" id="KW-0067">ATP-binding</keyword>
<feature type="domain" description="ABC transporter" evidence="9">
    <location>
        <begin position="355"/>
        <end position="590"/>
    </location>
</feature>
<dbReference type="InterPro" id="IPR003439">
    <property type="entry name" value="ABC_transporter-like_ATP-bd"/>
</dbReference>
<dbReference type="FunFam" id="3.40.50.300:FF:000218">
    <property type="entry name" value="Multidrug ABC transporter ATP-binding protein"/>
    <property type="match status" value="1"/>
</dbReference>
<evidence type="ECO:0000313" key="11">
    <source>
        <dbReference type="EMBL" id="PCJ02174.1"/>
    </source>
</evidence>
<evidence type="ECO:0000256" key="6">
    <source>
        <dbReference type="ARBA" id="ARBA00023136"/>
    </source>
</evidence>
<evidence type="ECO:0000256" key="8">
    <source>
        <dbReference type="SAM" id="Phobius"/>
    </source>
</evidence>
<dbReference type="GO" id="GO:0005524">
    <property type="term" value="F:ATP binding"/>
    <property type="evidence" value="ECO:0007669"/>
    <property type="project" value="UniProtKB-KW"/>
</dbReference>
<dbReference type="Pfam" id="PF00664">
    <property type="entry name" value="ABC_membrane"/>
    <property type="match status" value="1"/>
</dbReference>
<dbReference type="Pfam" id="PF00005">
    <property type="entry name" value="ABC_tran"/>
    <property type="match status" value="1"/>
</dbReference>
<reference evidence="11" key="2">
    <citation type="journal article" date="2018" name="ISME J.">
        <title>A dynamic microbial community with high functional redundancy inhabits the cold, oxic subseafloor aquifer.</title>
        <authorList>
            <person name="Tully B.J."/>
            <person name="Wheat C.G."/>
            <person name="Glazer B.T."/>
            <person name="Huber J.A."/>
        </authorList>
    </citation>
    <scope>NUCLEOTIDE SEQUENCE</scope>
    <source>
        <strain evidence="11">NORP83</strain>
    </source>
</reference>
<dbReference type="AlphaFoldDB" id="A0A2A4Z512"/>
<dbReference type="PANTHER" id="PTHR43394:SF1">
    <property type="entry name" value="ATP-BINDING CASSETTE SUB-FAMILY B MEMBER 10, MITOCHONDRIAL"/>
    <property type="match status" value="1"/>
</dbReference>
<dbReference type="InterPro" id="IPR039421">
    <property type="entry name" value="Type_1_exporter"/>
</dbReference>
<dbReference type="Gene3D" id="3.40.50.300">
    <property type="entry name" value="P-loop containing nucleotide triphosphate hydrolases"/>
    <property type="match status" value="1"/>
</dbReference>
<dbReference type="SUPFAM" id="SSF52540">
    <property type="entry name" value="P-loop containing nucleoside triphosphate hydrolases"/>
    <property type="match status" value="1"/>
</dbReference>
<dbReference type="PROSITE" id="PS50893">
    <property type="entry name" value="ABC_TRANSPORTER_2"/>
    <property type="match status" value="1"/>
</dbReference>
<feature type="transmembrane region" description="Helical" evidence="8">
    <location>
        <begin position="147"/>
        <end position="169"/>
    </location>
</feature>
<dbReference type="InterPro" id="IPR011527">
    <property type="entry name" value="ABC1_TM_dom"/>
</dbReference>